<dbReference type="PATRIC" id="fig|76859.3.peg.1227"/>
<dbReference type="InterPro" id="IPR006680">
    <property type="entry name" value="Amidohydro-rel"/>
</dbReference>
<keyword evidence="1" id="KW-0456">Lyase</keyword>
<dbReference type="InterPro" id="IPR032465">
    <property type="entry name" value="ACMSD"/>
</dbReference>
<name>A0A0M4SDH3_9FUSO</name>
<gene>
    <name evidence="5" type="ORF">RN90_07410</name>
    <name evidence="4" type="ORF">RN98_06145</name>
</gene>
<dbReference type="Proteomes" id="UP000063147">
    <property type="component" value="Chromosome"/>
</dbReference>
<dbReference type="RefSeq" id="WP_060676167.1">
    <property type="nucleotide sequence ID" value="NZ_CP012713.1"/>
</dbReference>
<keyword evidence="2" id="KW-0175">Coiled coil</keyword>
<dbReference type="Proteomes" id="UP000226179">
    <property type="component" value="Unassembled WGS sequence"/>
</dbReference>
<feature type="domain" description="Amidohydrolase-related" evidence="3">
    <location>
        <begin position="70"/>
        <end position="265"/>
    </location>
</feature>
<keyword evidence="4" id="KW-0378">Hydrolase</keyword>
<evidence type="ECO:0000256" key="2">
    <source>
        <dbReference type="SAM" id="Coils"/>
    </source>
</evidence>
<dbReference type="GO" id="GO:0016831">
    <property type="term" value="F:carboxy-lyase activity"/>
    <property type="evidence" value="ECO:0007669"/>
    <property type="project" value="InterPro"/>
</dbReference>
<dbReference type="EMBL" id="NJGJ01000001">
    <property type="protein sequence ID" value="PGH25241.1"/>
    <property type="molecule type" value="Genomic_DNA"/>
</dbReference>
<evidence type="ECO:0000313" key="4">
    <source>
        <dbReference type="EMBL" id="ALF17775.1"/>
    </source>
</evidence>
<dbReference type="EMBL" id="CP012713">
    <property type="protein sequence ID" value="ALF17775.1"/>
    <property type="molecule type" value="Genomic_DNA"/>
</dbReference>
<protein>
    <submittedName>
        <fullName evidence="4">Amidohydrolase</fullName>
    </submittedName>
</protein>
<proteinExistence type="predicted"/>
<evidence type="ECO:0000313" key="7">
    <source>
        <dbReference type="Proteomes" id="UP000226179"/>
    </source>
</evidence>
<dbReference type="SUPFAM" id="SSF51556">
    <property type="entry name" value="Metallo-dependent hydrolases"/>
    <property type="match status" value="1"/>
</dbReference>
<evidence type="ECO:0000313" key="6">
    <source>
        <dbReference type="Proteomes" id="UP000063147"/>
    </source>
</evidence>
<evidence type="ECO:0000259" key="3">
    <source>
        <dbReference type="Pfam" id="PF04909"/>
    </source>
</evidence>
<dbReference type="PANTHER" id="PTHR21240:SF28">
    <property type="entry name" value="ISO-OROTATE DECARBOXYLASE (EUROFUNG)"/>
    <property type="match status" value="1"/>
</dbReference>
<sequence>MIIDSHEHLILPVEMQIKKLEEAGVDKAILFTTTPHPEKANTMQEFKNEMSVLFKVLSGEKNHKNDMKRMENNINDLMKVLKKYSDKFYGFGPVPLGLNLDETISWIEKYIVSNNLKGMGEFTPGNDEQVKQLETIFQALENYSYLPIWIHTFYPVTSNGINILMELTKKYPKVSVIFGHIGGYNWMNVIDFVKETPNAYLDLSASFSSLVVKMAIAEVPNKCLYSSDAPYGEPLLNKQMIEYLCKDKEIIDNILGGNILKLLNLNS</sequence>
<dbReference type="GO" id="GO:0016787">
    <property type="term" value="F:hydrolase activity"/>
    <property type="evidence" value="ECO:0007669"/>
    <property type="project" value="UniProtKB-KW"/>
</dbReference>
<dbReference type="Gene3D" id="3.20.20.140">
    <property type="entry name" value="Metal-dependent hydrolases"/>
    <property type="match status" value="1"/>
</dbReference>
<dbReference type="Pfam" id="PF04909">
    <property type="entry name" value="Amidohydro_2"/>
    <property type="match status" value="1"/>
</dbReference>
<dbReference type="GO" id="GO:0005737">
    <property type="term" value="C:cytoplasm"/>
    <property type="evidence" value="ECO:0007669"/>
    <property type="project" value="TreeGrafter"/>
</dbReference>
<dbReference type="InterPro" id="IPR032466">
    <property type="entry name" value="Metal_Hydrolase"/>
</dbReference>
<feature type="coiled-coil region" evidence="2">
    <location>
        <begin position="60"/>
        <end position="87"/>
    </location>
</feature>
<dbReference type="GO" id="GO:0019748">
    <property type="term" value="P:secondary metabolic process"/>
    <property type="evidence" value="ECO:0007669"/>
    <property type="project" value="TreeGrafter"/>
</dbReference>
<reference evidence="4 6" key="1">
    <citation type="submission" date="2015-09" db="EMBL/GenBank/DDBJ databases">
        <authorList>
            <person name="Jackson K.R."/>
            <person name="Lunt B.L."/>
            <person name="Fisher J.N.B."/>
            <person name="Gardner A.V."/>
            <person name="Bailey M.E."/>
            <person name="Deus L.M."/>
            <person name="Earl A.S."/>
            <person name="Gibby P.D."/>
            <person name="Hartmann K.A."/>
            <person name="Liu J.E."/>
            <person name="Manci A.M."/>
            <person name="Nielsen D.A."/>
            <person name="Solomon M.B."/>
            <person name="Breakwell D.P."/>
            <person name="Burnett S.H."/>
            <person name="Grose J.H."/>
        </authorList>
    </citation>
    <scope>NUCLEOTIDE SEQUENCE [LARGE SCALE GENOMIC DNA]</scope>
    <source>
        <strain evidence="4 6">KCOM 1279</strain>
    </source>
</reference>
<dbReference type="OrthoDB" id="9777673at2"/>
<evidence type="ECO:0000313" key="5">
    <source>
        <dbReference type="EMBL" id="PGH25241.1"/>
    </source>
</evidence>
<dbReference type="AlphaFoldDB" id="A0A0M4SDH3"/>
<reference evidence="5 7" key="2">
    <citation type="submission" date="2017-06" db="EMBL/GenBank/DDBJ databases">
        <title>Draft genome sequence of Fusobacterium nucleatum subsp. animalis KCOM 1280 (=ChDC F318).</title>
        <authorList>
            <person name="Kook J.-K."/>
            <person name="Park S.-N."/>
            <person name="Lim Y.K."/>
            <person name="Roh H."/>
        </authorList>
    </citation>
    <scope>NUCLEOTIDE SEQUENCE [LARGE SCALE GENOMIC DNA]</scope>
    <source>
        <strain evidence="5">KCOM 1280</strain>
        <strain evidence="7">KCOM 1280 ( ChDC F318)</strain>
    </source>
</reference>
<evidence type="ECO:0000256" key="1">
    <source>
        <dbReference type="ARBA" id="ARBA00023239"/>
    </source>
</evidence>
<organism evidence="4">
    <name type="scientific">Fusobacterium animalis</name>
    <dbReference type="NCBI Taxonomy" id="76859"/>
    <lineage>
        <taxon>Bacteria</taxon>
        <taxon>Fusobacteriati</taxon>
        <taxon>Fusobacteriota</taxon>
        <taxon>Fusobacteriia</taxon>
        <taxon>Fusobacteriales</taxon>
        <taxon>Fusobacteriaceae</taxon>
        <taxon>Fusobacterium</taxon>
    </lineage>
</organism>
<dbReference type="PANTHER" id="PTHR21240">
    <property type="entry name" value="2-AMINO-3-CARBOXYLMUCONATE-6-SEMIALDEHYDE DECARBOXYLASE"/>
    <property type="match status" value="1"/>
</dbReference>
<accession>A0A0M4SDH3</accession>